<sequence length="296" mass="33968">MTQLAIIGPTASGKSDLAIKIAKKINACILSIDSLSIYKEIDIVSAKPSPKELQEVKHFGINLLNPDEYFSVEIFINLYKEVLEACKSDAKNLIIVGGTSFYLKSLMSGLSEIPKTTKKTVLHVEQRLNNLEDCYDFLYKIDEEYMSKIAPNDRYRIEKALLIYEASKLTPSEWFRQNPPKPIIENLPIYNIDVSRDILRERITKRTKKMYESGLIDEVCRLEQKYTRLPHSMGSIGIVEVLEYLDGKVTKDEMLQNISMHTAQLAKRQQTFNRTQFENVTNAPLEKLEEIILSKI</sequence>
<dbReference type="Pfam" id="PF01715">
    <property type="entry name" value="IPPT"/>
    <property type="match status" value="1"/>
</dbReference>
<dbReference type="RefSeq" id="WP_152299979.1">
    <property type="nucleotide sequence ID" value="NZ_CP041166.1"/>
</dbReference>
<feature type="region of interest" description="Interaction with substrate tRNA" evidence="11">
    <location>
        <begin position="33"/>
        <end position="36"/>
    </location>
</feature>
<comment type="similarity">
    <text evidence="3 11 14">Belongs to the IPP transferase family.</text>
</comment>
<dbReference type="GO" id="GO:0052381">
    <property type="term" value="F:tRNA dimethylallyltransferase activity"/>
    <property type="evidence" value="ECO:0007669"/>
    <property type="project" value="UniProtKB-UniRule"/>
</dbReference>
<comment type="function">
    <text evidence="2 11 13">Catalyzes the transfer of a dimethylallyl group onto the adenine at position 37 in tRNAs that read codons beginning with uridine, leading to the formation of N6-(dimethylallyl)adenosine (i(6)A).</text>
</comment>
<evidence type="ECO:0000256" key="4">
    <source>
        <dbReference type="ARBA" id="ARBA00011245"/>
    </source>
</evidence>
<dbReference type="InterPro" id="IPR018022">
    <property type="entry name" value="IPT"/>
</dbReference>
<dbReference type="EC" id="2.5.1.75" evidence="11"/>
<evidence type="ECO:0000313" key="15">
    <source>
        <dbReference type="EMBL" id="QFR43918.1"/>
    </source>
</evidence>
<evidence type="ECO:0000256" key="11">
    <source>
        <dbReference type="HAMAP-Rule" id="MF_00185"/>
    </source>
</evidence>
<comment type="caution">
    <text evidence="11">Lacks conserved residue(s) required for the propagation of feature annotation.</text>
</comment>
<evidence type="ECO:0000256" key="1">
    <source>
        <dbReference type="ARBA" id="ARBA00001946"/>
    </source>
</evidence>
<protein>
    <recommendedName>
        <fullName evidence="11">tRNA dimethylallyltransferase</fullName>
        <ecNumber evidence="11">2.5.1.75</ecNumber>
    </recommendedName>
    <alternativeName>
        <fullName evidence="11">Dimethylallyl diphosphate:tRNA dimethylallyltransferase</fullName>
        <shortName evidence="11">DMAPP:tRNA dimethylallyltransferase</shortName>
        <shortName evidence="11">DMATase</shortName>
    </alternativeName>
    <alternativeName>
        <fullName evidence="11">Isopentenyl-diphosphate:tRNA isopentenyltransferase</fullName>
        <shortName evidence="11">IPP transferase</shortName>
        <shortName evidence="11">IPPT</shortName>
        <shortName evidence="11">IPTase</shortName>
    </alternativeName>
</protein>
<evidence type="ECO:0000256" key="8">
    <source>
        <dbReference type="ARBA" id="ARBA00022840"/>
    </source>
</evidence>
<evidence type="ECO:0000256" key="5">
    <source>
        <dbReference type="ARBA" id="ARBA00022679"/>
    </source>
</evidence>
<keyword evidence="5 11" id="KW-0808">Transferase</keyword>
<proteinExistence type="inferred from homology"/>
<keyword evidence="7 11" id="KW-0547">Nucleotide-binding</keyword>
<dbReference type="EMBL" id="CP041166">
    <property type="protein sequence ID" value="QFR43918.1"/>
    <property type="molecule type" value="Genomic_DNA"/>
</dbReference>
<dbReference type="Gene3D" id="1.10.20.140">
    <property type="match status" value="1"/>
</dbReference>
<dbReference type="GO" id="GO:0006400">
    <property type="term" value="P:tRNA modification"/>
    <property type="evidence" value="ECO:0007669"/>
    <property type="project" value="TreeGrafter"/>
</dbReference>
<keyword evidence="9 11" id="KW-0460">Magnesium</keyword>
<dbReference type="PANTHER" id="PTHR11088">
    <property type="entry name" value="TRNA DIMETHYLALLYLTRANSFERASE"/>
    <property type="match status" value="1"/>
</dbReference>
<evidence type="ECO:0000256" key="12">
    <source>
        <dbReference type="RuleBase" id="RU003783"/>
    </source>
</evidence>
<evidence type="ECO:0000256" key="14">
    <source>
        <dbReference type="RuleBase" id="RU003785"/>
    </source>
</evidence>
<name>A0AAJ4A536_9BACT</name>
<feature type="site" description="Interaction with substrate tRNA" evidence="11">
    <location>
        <position position="99"/>
    </location>
</feature>
<dbReference type="PANTHER" id="PTHR11088:SF60">
    <property type="entry name" value="TRNA DIMETHYLALLYLTRANSFERASE"/>
    <property type="match status" value="1"/>
</dbReference>
<evidence type="ECO:0000313" key="16">
    <source>
        <dbReference type="Proteomes" id="UP000326061"/>
    </source>
</evidence>
<keyword evidence="6 11" id="KW-0819">tRNA processing</keyword>
<keyword evidence="16" id="KW-1185">Reference proteome</keyword>
<evidence type="ECO:0000256" key="6">
    <source>
        <dbReference type="ARBA" id="ARBA00022694"/>
    </source>
</evidence>
<evidence type="ECO:0000256" key="3">
    <source>
        <dbReference type="ARBA" id="ARBA00005842"/>
    </source>
</evidence>
<comment type="catalytic activity">
    <reaction evidence="10 11 12">
        <text>adenosine(37) in tRNA + dimethylallyl diphosphate = N(6)-dimethylallyladenosine(37) in tRNA + diphosphate</text>
        <dbReference type="Rhea" id="RHEA:26482"/>
        <dbReference type="Rhea" id="RHEA-COMP:10162"/>
        <dbReference type="Rhea" id="RHEA-COMP:10375"/>
        <dbReference type="ChEBI" id="CHEBI:33019"/>
        <dbReference type="ChEBI" id="CHEBI:57623"/>
        <dbReference type="ChEBI" id="CHEBI:74411"/>
        <dbReference type="ChEBI" id="CHEBI:74415"/>
        <dbReference type="EC" id="2.5.1.75"/>
    </reaction>
</comment>
<dbReference type="HAMAP" id="MF_00185">
    <property type="entry name" value="IPP_trans"/>
    <property type="match status" value="1"/>
</dbReference>
<reference evidence="16" key="1">
    <citation type="submission" date="2019-06" db="EMBL/GenBank/DDBJ databases">
        <title>Sulfurimonas gotlandica sp. nov., a chemoautotrophic and psychrotolerant epsilonproteobacterium isolated from a pelagic redoxcline, and an emended description of the genus Sulfurimonas.</title>
        <authorList>
            <person name="Wang S."/>
            <person name="Jiang L."/>
            <person name="Shao Z."/>
        </authorList>
    </citation>
    <scope>NUCLEOTIDE SEQUENCE [LARGE SCALE GENOMIC DNA]</scope>
    <source>
        <strain evidence="16">1-1N</strain>
    </source>
</reference>
<dbReference type="AlphaFoldDB" id="A0AAJ4A536"/>
<evidence type="ECO:0000256" key="13">
    <source>
        <dbReference type="RuleBase" id="RU003784"/>
    </source>
</evidence>
<accession>A0AAJ4A536</accession>
<comment type="cofactor">
    <cofactor evidence="1 11">
        <name>Mg(2+)</name>
        <dbReference type="ChEBI" id="CHEBI:18420"/>
    </cofactor>
</comment>
<keyword evidence="8 11" id="KW-0067">ATP-binding</keyword>
<evidence type="ECO:0000256" key="9">
    <source>
        <dbReference type="ARBA" id="ARBA00022842"/>
    </source>
</evidence>
<feature type="binding site" evidence="11">
    <location>
        <begin position="8"/>
        <end position="15"/>
    </location>
    <ligand>
        <name>ATP</name>
        <dbReference type="ChEBI" id="CHEBI:30616"/>
    </ligand>
</feature>
<dbReference type="KEGG" id="suln:FJR47_08330"/>
<dbReference type="Gene3D" id="3.40.50.300">
    <property type="entry name" value="P-loop containing nucleotide triphosphate hydrolases"/>
    <property type="match status" value="1"/>
</dbReference>
<dbReference type="GO" id="GO:0005524">
    <property type="term" value="F:ATP binding"/>
    <property type="evidence" value="ECO:0007669"/>
    <property type="project" value="UniProtKB-UniRule"/>
</dbReference>
<evidence type="ECO:0000256" key="2">
    <source>
        <dbReference type="ARBA" id="ARBA00003213"/>
    </source>
</evidence>
<evidence type="ECO:0000256" key="10">
    <source>
        <dbReference type="ARBA" id="ARBA00049563"/>
    </source>
</evidence>
<gene>
    <name evidence="11 15" type="primary">miaA</name>
    <name evidence="15" type="ORF">FJR47_08330</name>
</gene>
<comment type="subunit">
    <text evidence="4 11">Monomer.</text>
</comment>
<dbReference type="InterPro" id="IPR039657">
    <property type="entry name" value="Dimethylallyltransferase"/>
</dbReference>
<dbReference type="NCBIfam" id="TIGR00174">
    <property type="entry name" value="miaA"/>
    <property type="match status" value="1"/>
</dbReference>
<dbReference type="SUPFAM" id="SSF52540">
    <property type="entry name" value="P-loop containing nucleoside triphosphate hydrolases"/>
    <property type="match status" value="2"/>
</dbReference>
<feature type="binding site" evidence="11">
    <location>
        <begin position="10"/>
        <end position="15"/>
    </location>
    <ligand>
        <name>substrate</name>
    </ligand>
</feature>
<dbReference type="Proteomes" id="UP000326061">
    <property type="component" value="Chromosome"/>
</dbReference>
<organism evidence="15 16">
    <name type="scientific">Sulfurimonas xiamenensis</name>
    <dbReference type="NCBI Taxonomy" id="2590021"/>
    <lineage>
        <taxon>Bacteria</taxon>
        <taxon>Pseudomonadati</taxon>
        <taxon>Campylobacterota</taxon>
        <taxon>Epsilonproteobacteria</taxon>
        <taxon>Campylobacterales</taxon>
        <taxon>Sulfurimonadaceae</taxon>
        <taxon>Sulfurimonas</taxon>
    </lineage>
</organism>
<dbReference type="InterPro" id="IPR027417">
    <property type="entry name" value="P-loop_NTPase"/>
</dbReference>
<evidence type="ECO:0000256" key="7">
    <source>
        <dbReference type="ARBA" id="ARBA00022741"/>
    </source>
</evidence>